<name>N6TN13_DENPD</name>
<reference evidence="1" key="1">
    <citation type="journal article" date="2013" name="Genome Biol.">
        <title>Draft genome of the mountain pine beetle, Dendroctonus ponderosae Hopkins, a major forest pest.</title>
        <authorList>
            <person name="Keeling C.I."/>
            <person name="Yuen M.M."/>
            <person name="Liao N.Y."/>
            <person name="Docking T.R."/>
            <person name="Chan S.K."/>
            <person name="Taylor G.A."/>
            <person name="Palmquist D.L."/>
            <person name="Jackman S.D."/>
            <person name="Nguyen A."/>
            <person name="Li M."/>
            <person name="Henderson H."/>
            <person name="Janes J.K."/>
            <person name="Zhao Y."/>
            <person name="Pandoh P."/>
            <person name="Moore R."/>
            <person name="Sperling F.A."/>
            <person name="Huber D.P."/>
            <person name="Birol I."/>
            <person name="Jones S.J."/>
            <person name="Bohlmann J."/>
        </authorList>
    </citation>
    <scope>NUCLEOTIDE SEQUENCE</scope>
</reference>
<dbReference type="AlphaFoldDB" id="N6TN13"/>
<evidence type="ECO:0000313" key="1">
    <source>
        <dbReference type="EMBL" id="ENN70590.1"/>
    </source>
</evidence>
<dbReference type="HOGENOM" id="CLU_441645_0_0_1"/>
<accession>N6TN13</accession>
<protein>
    <submittedName>
        <fullName evidence="1">Uncharacterized protein</fullName>
    </submittedName>
</protein>
<dbReference type="EMBL" id="KB741291">
    <property type="protein sequence ID" value="ENN70590.1"/>
    <property type="molecule type" value="Genomic_DNA"/>
</dbReference>
<sequence length="619" mass="69935">MGGCEACLLKRCCCCGSLRTGTLVAGAGAIILSIITIIIIALTMCGIINFQFRMIVLDSILPELASNPNNPDSKPMPDHHTVNPAHSRNHKVLSQFQRNFYLMMPWVVLGGMLIIGLLVSVIVTSIHFYSKNTPNDNFNGTLWLILGLITFVVYTYMWLVSFSFFYQVWQEAKRGAYTKDPFRRRQSEVLLIVFLGICFLSLDFSLFHLKSNVEDIWKLELNKTKYLELFLKYVISAIVVVRTFTLHIFLAFYVIMLWPAIFEEKPHLMLPWLLLGIIRCLILNALTFVLGTFICHKEKGLNSICLDYIIAQVIEHGPSVYAWFSILSNGSFYREILMECELHEPSVESLCSKAVASKNSQGPEEVLVSKAKSYSLSDLSLDCMQSSDVGSFPADRSMEILKAELRDLFEKKRVLKDSSKSFDSLIHANLNKSTPSSFSAANLSIIEQSMRALEISDHDVERAQQLKGQFLHALKEVSLSDVYSTANTLLTRSFYISQGKLYKGLHMPKSHSQADDGRSEETCLCFIRKQLQLRQSNQTLHESEIATVTLNDMENEKQSDLNCLNGVRMEVGLGARLGFSPQRFGLKKTISKNFGCQVGLLQNTRDQLVKKIFGFRLSP</sequence>
<proteinExistence type="predicted"/>
<organism evidence="1">
    <name type="scientific">Dendroctonus ponderosae</name>
    <name type="common">Mountain pine beetle</name>
    <dbReference type="NCBI Taxonomy" id="77166"/>
    <lineage>
        <taxon>Eukaryota</taxon>
        <taxon>Metazoa</taxon>
        <taxon>Ecdysozoa</taxon>
        <taxon>Arthropoda</taxon>
        <taxon>Hexapoda</taxon>
        <taxon>Insecta</taxon>
        <taxon>Pterygota</taxon>
        <taxon>Neoptera</taxon>
        <taxon>Endopterygota</taxon>
        <taxon>Coleoptera</taxon>
        <taxon>Polyphaga</taxon>
        <taxon>Cucujiformia</taxon>
        <taxon>Curculionidae</taxon>
        <taxon>Scolytinae</taxon>
        <taxon>Dendroctonus</taxon>
    </lineage>
</organism>
<feature type="non-terminal residue" evidence="1">
    <location>
        <position position="1"/>
    </location>
</feature>
<gene>
    <name evidence="1" type="ORF">YQE_12765</name>
</gene>
<dbReference type="OrthoDB" id="6819313at2759"/>